<name>A0ABM1C290_LIMPO</name>
<protein>
    <submittedName>
        <fullName evidence="4">Prolow-density lipoprotein receptor-related protein 1-like</fullName>
    </submittedName>
</protein>
<sequence>MFRLFICTGNLYYGRKKPTGAVIEVLCPHSNVSPYIVINQNLENPSSICIHPLKGYLFWTDVYGGSKIERSLLSGKQRITITSKNYKIGDIALDVIENVFYWCDPVTRVIIRSNLEGLNQEVFLESGRHFPLSVAVSSIYLFWTDRHKDEERIFKSFKNGSGDEIELFNNTNIKLLHVFDREQQNGSNICSYRNGGCQHLCFYEGHKHHNCACVYSKLGLDGRSCEDYTQFILWTNGNTIESLSLEDSTNPNPPVPPIVPFVEALELVALAYDSTHDMIYFAETKQGKGIFQVKKDGSDLKHLVHGGLLHIQGLAYDSKDGVLYFTESIDPSICQLIIDAGVPSKCIIHLGYSDVPHGIVVDSCGR</sequence>
<evidence type="ECO:0000256" key="2">
    <source>
        <dbReference type="PROSITE-ProRule" id="PRU00461"/>
    </source>
</evidence>
<dbReference type="Gene3D" id="2.120.10.30">
    <property type="entry name" value="TolB, C-terminal domain"/>
    <property type="match status" value="2"/>
</dbReference>
<dbReference type="InterPro" id="IPR050778">
    <property type="entry name" value="Cueball_EGF_LRP_Nidogen"/>
</dbReference>
<keyword evidence="3" id="KW-1185">Reference proteome</keyword>
<dbReference type="RefSeq" id="XP_013792930.2">
    <property type="nucleotide sequence ID" value="XM_013937476.2"/>
</dbReference>
<dbReference type="SUPFAM" id="SSF63825">
    <property type="entry name" value="YWTD domain"/>
    <property type="match status" value="2"/>
</dbReference>
<organism evidence="3 4">
    <name type="scientific">Limulus polyphemus</name>
    <name type="common">Atlantic horseshoe crab</name>
    <dbReference type="NCBI Taxonomy" id="6850"/>
    <lineage>
        <taxon>Eukaryota</taxon>
        <taxon>Metazoa</taxon>
        <taxon>Ecdysozoa</taxon>
        <taxon>Arthropoda</taxon>
        <taxon>Chelicerata</taxon>
        <taxon>Merostomata</taxon>
        <taxon>Xiphosura</taxon>
        <taxon>Limulidae</taxon>
        <taxon>Limulus</taxon>
    </lineage>
</organism>
<dbReference type="PROSITE" id="PS51120">
    <property type="entry name" value="LDLRB"/>
    <property type="match status" value="1"/>
</dbReference>
<dbReference type="InterPro" id="IPR011042">
    <property type="entry name" value="6-blade_b-propeller_TolB-like"/>
</dbReference>
<dbReference type="Proteomes" id="UP000694941">
    <property type="component" value="Unplaced"/>
</dbReference>
<keyword evidence="1" id="KW-0245">EGF-like domain</keyword>
<evidence type="ECO:0000313" key="4">
    <source>
        <dbReference type="RefSeq" id="XP_013792930.2"/>
    </source>
</evidence>
<feature type="non-terminal residue" evidence="4">
    <location>
        <position position="366"/>
    </location>
</feature>
<dbReference type="PANTHER" id="PTHR46513">
    <property type="entry name" value="VITELLOGENIN RECEPTOR-LIKE PROTEIN-RELATED-RELATED"/>
    <property type="match status" value="1"/>
</dbReference>
<dbReference type="SMART" id="SM00135">
    <property type="entry name" value="LY"/>
    <property type="match status" value="5"/>
</dbReference>
<dbReference type="GeneID" id="106476857"/>
<evidence type="ECO:0000256" key="1">
    <source>
        <dbReference type="ARBA" id="ARBA00022536"/>
    </source>
</evidence>
<evidence type="ECO:0000313" key="3">
    <source>
        <dbReference type="Proteomes" id="UP000694941"/>
    </source>
</evidence>
<proteinExistence type="predicted"/>
<dbReference type="PANTHER" id="PTHR46513:SF13">
    <property type="entry name" value="EGF-LIKE DOMAIN-CONTAINING PROTEIN"/>
    <property type="match status" value="1"/>
</dbReference>
<accession>A0ABM1C290</accession>
<feature type="repeat" description="LDL-receptor class B" evidence="2">
    <location>
        <begin position="98"/>
        <end position="140"/>
    </location>
</feature>
<gene>
    <name evidence="4" type="primary">LOC106476857</name>
</gene>
<reference evidence="4" key="1">
    <citation type="submission" date="2025-08" db="UniProtKB">
        <authorList>
            <consortium name="RefSeq"/>
        </authorList>
    </citation>
    <scope>IDENTIFICATION</scope>
    <source>
        <tissue evidence="4">Muscle</tissue>
    </source>
</reference>
<dbReference type="InterPro" id="IPR000033">
    <property type="entry name" value="LDLR_classB_rpt"/>
</dbReference>